<dbReference type="Proteomes" id="UP001294570">
    <property type="component" value="Unassembled WGS sequence"/>
</dbReference>
<dbReference type="Pfam" id="PF00534">
    <property type="entry name" value="Glycos_transf_1"/>
    <property type="match status" value="1"/>
</dbReference>
<dbReference type="Gene3D" id="3.40.50.2000">
    <property type="entry name" value="Glycogen Phosphorylase B"/>
    <property type="match status" value="2"/>
</dbReference>
<evidence type="ECO:0000313" key="3">
    <source>
        <dbReference type="Proteomes" id="UP001294570"/>
    </source>
</evidence>
<protein>
    <submittedName>
        <fullName evidence="2">Glycosyltransferase family 4 protein</fullName>
        <ecNumber evidence="2">2.4.-.-</ecNumber>
    </submittedName>
</protein>
<gene>
    <name evidence="2" type="ORF">TOI97_04295</name>
</gene>
<keyword evidence="3" id="KW-1185">Reference proteome</keyword>
<dbReference type="GO" id="GO:0016757">
    <property type="term" value="F:glycosyltransferase activity"/>
    <property type="evidence" value="ECO:0007669"/>
    <property type="project" value="UniProtKB-KW"/>
</dbReference>
<dbReference type="EC" id="2.4.-.-" evidence="2"/>
<dbReference type="InterPro" id="IPR001296">
    <property type="entry name" value="Glyco_trans_1"/>
</dbReference>
<accession>A0ABU5GRF8</accession>
<evidence type="ECO:0000259" key="1">
    <source>
        <dbReference type="Pfam" id="PF00534"/>
    </source>
</evidence>
<keyword evidence="2" id="KW-0328">Glycosyltransferase</keyword>
<dbReference type="RefSeq" id="WP_321552884.1">
    <property type="nucleotide sequence ID" value="NZ_JAXIVU010000003.1"/>
</dbReference>
<feature type="domain" description="Glycosyl transferase family 1" evidence="1">
    <location>
        <begin position="181"/>
        <end position="346"/>
    </location>
</feature>
<organism evidence="2 3">
    <name type="scientific">Denitrificimonas halotolerans</name>
    <dbReference type="NCBI Taxonomy" id="3098930"/>
    <lineage>
        <taxon>Bacteria</taxon>
        <taxon>Pseudomonadati</taxon>
        <taxon>Pseudomonadota</taxon>
        <taxon>Gammaproteobacteria</taxon>
        <taxon>Pseudomonadales</taxon>
        <taxon>Pseudomonadaceae</taxon>
        <taxon>Denitrificimonas</taxon>
    </lineage>
</organism>
<dbReference type="SUPFAM" id="SSF53756">
    <property type="entry name" value="UDP-Glycosyltransferase/glycogen phosphorylase"/>
    <property type="match status" value="1"/>
</dbReference>
<dbReference type="PANTHER" id="PTHR12526:SF630">
    <property type="entry name" value="GLYCOSYLTRANSFERASE"/>
    <property type="match status" value="1"/>
</dbReference>
<sequence>MKNILIVGLPFFPHKYNYVVDSYKKNNVNIKVLLNKKKTDPINTEQSIFVYAGTNIFMRVFSYFKVLMMFKPKNIDCYDYSILSVFYVLLARALNINVRFWLIGWELTGDKQNINNESYKSIILVSIKKKLTRLAVRFSNKIYAKEKHHLVSLAEISPKLLNKVVSIYNAVPVQEYVKPRGKKNKKDFIYANAVIEKRNVIELIESFNELKEKGKSFNASIYGFNSISNEVYAPRGVSYSEKALDVYEKLNISDVVSAHGFVSNIREIMKKHRFFVLPADIILANYALLESMSLGLVPVVYPGDGFEEIITDGVNGIVVKNNNLTAALELALSLTEEEYNKLSYEAYCQIKNNFSLDEWAKKITLDLV</sequence>
<dbReference type="CDD" id="cd03801">
    <property type="entry name" value="GT4_PimA-like"/>
    <property type="match status" value="1"/>
</dbReference>
<reference evidence="2 3" key="1">
    <citation type="submission" date="2023-12" db="EMBL/GenBank/DDBJ databases">
        <title>Denitrificimonas halotolerans sp. nov.,a novel species isolated from landfill leachate.</title>
        <authorList>
            <person name="Wang S."/>
        </authorList>
    </citation>
    <scope>NUCLEOTIDE SEQUENCE [LARGE SCALE GENOMIC DNA]</scope>
    <source>
        <strain evidence="2 3">JX-1</strain>
    </source>
</reference>
<name>A0ABU5GRF8_9GAMM</name>
<dbReference type="PANTHER" id="PTHR12526">
    <property type="entry name" value="GLYCOSYLTRANSFERASE"/>
    <property type="match status" value="1"/>
</dbReference>
<keyword evidence="2" id="KW-0808">Transferase</keyword>
<comment type="caution">
    <text evidence="2">The sequence shown here is derived from an EMBL/GenBank/DDBJ whole genome shotgun (WGS) entry which is preliminary data.</text>
</comment>
<proteinExistence type="predicted"/>
<evidence type="ECO:0000313" key="2">
    <source>
        <dbReference type="EMBL" id="MDY7218791.1"/>
    </source>
</evidence>
<dbReference type="EMBL" id="JAXIVU010000003">
    <property type="protein sequence ID" value="MDY7218791.1"/>
    <property type="molecule type" value="Genomic_DNA"/>
</dbReference>